<protein>
    <submittedName>
        <fullName evidence="3">Uncharacterized protein</fullName>
    </submittedName>
</protein>
<evidence type="ECO:0000256" key="1">
    <source>
        <dbReference type="SAM" id="SignalP"/>
    </source>
</evidence>
<dbReference type="Proteomes" id="UP001175271">
    <property type="component" value="Unassembled WGS sequence"/>
</dbReference>
<sequence>MNKSQIAFLAITALLALSFTPTDAQWYYSYYYPTYSYGYGNYYYPSYNWGYNSYYYPSYGYYYGKRSADFADTPRLQQQAPPTPQNPQQ</sequence>
<dbReference type="AlphaFoldDB" id="A0AA39LUM3"/>
<dbReference type="EMBL" id="JAUCMV010000003">
    <property type="protein sequence ID" value="KAK0409925.1"/>
    <property type="molecule type" value="Genomic_DNA"/>
</dbReference>
<feature type="signal peptide" evidence="1">
    <location>
        <begin position="1"/>
        <end position="24"/>
    </location>
</feature>
<evidence type="ECO:0000313" key="2">
    <source>
        <dbReference type="EMBL" id="KAK0409914.1"/>
    </source>
</evidence>
<name>A0AA39LUM3_9BILA</name>
<evidence type="ECO:0000313" key="3">
    <source>
        <dbReference type="EMBL" id="KAK0409925.1"/>
    </source>
</evidence>
<reference evidence="3" key="1">
    <citation type="submission" date="2023-06" db="EMBL/GenBank/DDBJ databases">
        <title>Genomic analysis of the entomopathogenic nematode Steinernema hermaphroditum.</title>
        <authorList>
            <person name="Schwarz E.M."/>
            <person name="Heppert J.K."/>
            <person name="Baniya A."/>
            <person name="Schwartz H.T."/>
            <person name="Tan C.-H."/>
            <person name="Antoshechkin I."/>
            <person name="Sternberg P.W."/>
            <person name="Goodrich-Blair H."/>
            <person name="Dillman A.R."/>
        </authorList>
    </citation>
    <scope>NUCLEOTIDE SEQUENCE</scope>
    <source>
        <strain evidence="3">PS9179</strain>
        <tissue evidence="3">Whole animal</tissue>
    </source>
</reference>
<proteinExistence type="predicted"/>
<organism evidence="3 4">
    <name type="scientific">Steinernema hermaphroditum</name>
    <dbReference type="NCBI Taxonomy" id="289476"/>
    <lineage>
        <taxon>Eukaryota</taxon>
        <taxon>Metazoa</taxon>
        <taxon>Ecdysozoa</taxon>
        <taxon>Nematoda</taxon>
        <taxon>Chromadorea</taxon>
        <taxon>Rhabditida</taxon>
        <taxon>Tylenchina</taxon>
        <taxon>Panagrolaimomorpha</taxon>
        <taxon>Strongyloidoidea</taxon>
        <taxon>Steinernematidae</taxon>
        <taxon>Steinernema</taxon>
    </lineage>
</organism>
<evidence type="ECO:0000313" key="4">
    <source>
        <dbReference type="Proteomes" id="UP001175271"/>
    </source>
</evidence>
<accession>A0AA39LUM3</accession>
<gene>
    <name evidence="2" type="ORF">QR680_004833</name>
    <name evidence="3" type="ORF">QR680_004840</name>
</gene>
<dbReference type="EMBL" id="JAUCMV010000003">
    <property type="protein sequence ID" value="KAK0409914.1"/>
    <property type="molecule type" value="Genomic_DNA"/>
</dbReference>
<keyword evidence="4" id="KW-1185">Reference proteome</keyword>
<comment type="caution">
    <text evidence="3">The sequence shown here is derived from an EMBL/GenBank/DDBJ whole genome shotgun (WGS) entry which is preliminary data.</text>
</comment>
<keyword evidence="1" id="KW-0732">Signal</keyword>
<feature type="chain" id="PRO_5041630257" evidence="1">
    <location>
        <begin position="25"/>
        <end position="89"/>
    </location>
</feature>